<dbReference type="STRING" id="29655.A0A0K9PF44"/>
<dbReference type="EMBL" id="LFYR01000893">
    <property type="protein sequence ID" value="KMZ67589.1"/>
    <property type="molecule type" value="Genomic_DNA"/>
</dbReference>
<dbReference type="Proteomes" id="UP000036987">
    <property type="component" value="Unassembled WGS sequence"/>
</dbReference>
<accession>A0A0K9PF44</accession>
<evidence type="ECO:0000256" key="9">
    <source>
        <dbReference type="PIRSR" id="PIRSR037125-1"/>
    </source>
</evidence>
<evidence type="ECO:0000256" key="7">
    <source>
        <dbReference type="ARBA" id="ARBA00023242"/>
    </source>
</evidence>
<feature type="binding site" evidence="9">
    <location>
        <position position="430"/>
    </location>
    <ligand>
        <name>Zn(2+)</name>
        <dbReference type="ChEBI" id="CHEBI:29105"/>
    </ligand>
</feature>
<feature type="binding site" evidence="9">
    <location>
        <position position="427"/>
    </location>
    <ligand>
        <name>Zn(2+)</name>
        <dbReference type="ChEBI" id="CHEBI:29105"/>
    </ligand>
</feature>
<comment type="similarity">
    <text evidence="2 8">Belongs to the NOB1 family.</text>
</comment>
<evidence type="ECO:0000256" key="5">
    <source>
        <dbReference type="ARBA" id="ARBA00022801"/>
    </source>
</evidence>
<dbReference type="InterPro" id="IPR017117">
    <property type="entry name" value="Nob1_euk"/>
</dbReference>
<dbReference type="GO" id="GO:0030490">
    <property type="term" value="P:maturation of SSU-rRNA"/>
    <property type="evidence" value="ECO:0000318"/>
    <property type="project" value="GO_Central"/>
</dbReference>
<evidence type="ECO:0000256" key="10">
    <source>
        <dbReference type="SAM" id="MobiDB-lite"/>
    </source>
</evidence>
<evidence type="ECO:0000313" key="13">
    <source>
        <dbReference type="EMBL" id="KMZ67589.1"/>
    </source>
</evidence>
<dbReference type="SUPFAM" id="SSF144206">
    <property type="entry name" value="NOB1 zinc finger-like"/>
    <property type="match status" value="1"/>
</dbReference>
<dbReference type="GO" id="GO:0016787">
    <property type="term" value="F:hydrolase activity"/>
    <property type="evidence" value="ECO:0007669"/>
    <property type="project" value="UniProtKB-KW"/>
</dbReference>
<feature type="region of interest" description="Disordered" evidence="10">
    <location>
        <begin position="205"/>
        <end position="260"/>
    </location>
</feature>
<sequence length="551" mass="60646">MPSWTDVLQRASIPKPEESISSRVFGDAKSSKGISVAVVDANVIIHGDKLTGTADKFVTVSEVIDEVRDPVSRQRLAFLPLHIDTMDPSPQAIKKVVKFARETGDLQTLSEVDLRVIALAYTLESQIHGAQHLREKPPPLRMVNMKHLSEPEMPGWGKNVSNLAEWEALETMAEGDNVNVDSKILLLKDISFKDVPTNGTFFNTGGKQNAVTSGIVDGQENRSKRYNQKKEISIESKKMVDGIDASQGEYDDNPDDWKPAVSRSTHKRYLRRKSMSEMLEVSENLDQTNEEIPSNASILRNSDVHTDGGSVDESGTPSSQSYFIDSTIVNAGLTDPDISVEGDGLDMCVKELDQLEISSETDASIDPSLSDSTVACVTSDFAMQNVILQIGLRLLVPGGMQIRKLHRWVLKCHACNKVTSEIGRIFCSNCGNGGTLRKVSVTVGENGIVLASRCPRINLRGTKFSLPMSQGGRQGVAKNIILREDQIPSKYLVHPMKKKNSKQEKDFFVSDDIFSHCGEKKAGVKPPVGKAISVFTGKRNPNDNHFSRRKV</sequence>
<dbReference type="OrthoDB" id="446759at2759"/>
<comment type="caution">
    <text evidence="13">The sequence shown here is derived from an EMBL/GenBank/DDBJ whole genome shotgun (WGS) entry which is preliminary data.</text>
</comment>
<protein>
    <submittedName>
        <fullName evidence="13">Putative RNA-binding protein nob1</fullName>
    </submittedName>
</protein>
<dbReference type="AlphaFoldDB" id="A0A0K9PF44"/>
<dbReference type="InterPro" id="IPR039907">
    <property type="entry name" value="NOB1"/>
</dbReference>
<dbReference type="CDD" id="cd09876">
    <property type="entry name" value="PIN_Nob1-like"/>
    <property type="match status" value="1"/>
</dbReference>
<dbReference type="FunFam" id="3.40.50.1010:FF:000020">
    <property type="entry name" value="20S-pre-rRNA D-site endonuclease NOB1"/>
    <property type="match status" value="1"/>
</dbReference>
<evidence type="ECO:0000256" key="1">
    <source>
        <dbReference type="ARBA" id="ARBA00004123"/>
    </source>
</evidence>
<evidence type="ECO:0000256" key="6">
    <source>
        <dbReference type="ARBA" id="ARBA00022833"/>
    </source>
</evidence>
<reference evidence="14" key="1">
    <citation type="journal article" date="2016" name="Nature">
        <title>The genome of the seagrass Zostera marina reveals angiosperm adaptation to the sea.</title>
        <authorList>
            <person name="Olsen J.L."/>
            <person name="Rouze P."/>
            <person name="Verhelst B."/>
            <person name="Lin Y.-C."/>
            <person name="Bayer T."/>
            <person name="Collen J."/>
            <person name="Dattolo E."/>
            <person name="De Paoli E."/>
            <person name="Dittami S."/>
            <person name="Maumus F."/>
            <person name="Michel G."/>
            <person name="Kersting A."/>
            <person name="Lauritano C."/>
            <person name="Lohaus R."/>
            <person name="Toepel M."/>
            <person name="Tonon T."/>
            <person name="Vanneste K."/>
            <person name="Amirebrahimi M."/>
            <person name="Brakel J."/>
            <person name="Bostroem C."/>
            <person name="Chovatia M."/>
            <person name="Grimwood J."/>
            <person name="Jenkins J.W."/>
            <person name="Jueterbock A."/>
            <person name="Mraz A."/>
            <person name="Stam W.T."/>
            <person name="Tice H."/>
            <person name="Bornberg-Bauer E."/>
            <person name="Green P.J."/>
            <person name="Pearson G.A."/>
            <person name="Procaccini G."/>
            <person name="Duarte C.M."/>
            <person name="Schmutz J."/>
            <person name="Reusch T.B.H."/>
            <person name="Van de Peer Y."/>
        </authorList>
    </citation>
    <scope>NUCLEOTIDE SEQUENCE [LARGE SCALE GENOMIC DNA]</scope>
    <source>
        <strain evidence="14">cv. Finnish</strain>
    </source>
</reference>
<dbReference type="PIRSF" id="PIRSF037125">
    <property type="entry name" value="D-site_20S_pre-rRNA_nuclease"/>
    <property type="match status" value="1"/>
</dbReference>
<dbReference type="Pfam" id="PF17146">
    <property type="entry name" value="PIN_6"/>
    <property type="match status" value="1"/>
</dbReference>
<feature type="domain" description="Nin one binding (NOB1) Zn-ribbon-like" evidence="11">
    <location>
        <begin position="402"/>
        <end position="472"/>
    </location>
</feature>
<dbReference type="InterPro" id="IPR033411">
    <property type="entry name" value="Ribonuclease_PIN"/>
</dbReference>
<evidence type="ECO:0000256" key="4">
    <source>
        <dbReference type="ARBA" id="ARBA00022723"/>
    </source>
</evidence>
<proteinExistence type="inferred from homology"/>
<feature type="binding site" evidence="9">
    <location>
        <position position="412"/>
    </location>
    <ligand>
        <name>Zn(2+)</name>
        <dbReference type="ChEBI" id="CHEBI:29105"/>
    </ligand>
</feature>
<evidence type="ECO:0000256" key="8">
    <source>
        <dbReference type="PIRNR" id="PIRNR037125"/>
    </source>
</evidence>
<dbReference type="PANTHER" id="PTHR12814">
    <property type="entry name" value="RNA-BINDING PROTEIN NOB1"/>
    <property type="match status" value="1"/>
</dbReference>
<evidence type="ECO:0000259" key="12">
    <source>
        <dbReference type="Pfam" id="PF17146"/>
    </source>
</evidence>
<dbReference type="GO" id="GO:0046872">
    <property type="term" value="F:metal ion binding"/>
    <property type="evidence" value="ECO:0007669"/>
    <property type="project" value="UniProtKB-UniRule"/>
</dbReference>
<keyword evidence="4 8" id="KW-0479">Metal-binding</keyword>
<feature type="binding site" evidence="9">
    <location>
        <position position="415"/>
    </location>
    <ligand>
        <name>Zn(2+)</name>
        <dbReference type="ChEBI" id="CHEBI:29105"/>
    </ligand>
</feature>
<dbReference type="PANTHER" id="PTHR12814:SF2">
    <property type="entry name" value="RNA-BINDING PROTEIN NOB1"/>
    <property type="match status" value="1"/>
</dbReference>
<keyword evidence="5" id="KW-0378">Hydrolase</keyword>
<feature type="compositionally biased region" description="Basic and acidic residues" evidence="10">
    <location>
        <begin position="219"/>
        <end position="241"/>
    </location>
</feature>
<dbReference type="GO" id="GO:0005737">
    <property type="term" value="C:cytoplasm"/>
    <property type="evidence" value="ECO:0007669"/>
    <property type="project" value="UniProtKB-ARBA"/>
</dbReference>
<dbReference type="GO" id="GO:0030688">
    <property type="term" value="C:preribosome, small subunit precursor"/>
    <property type="evidence" value="ECO:0000318"/>
    <property type="project" value="GO_Central"/>
</dbReference>
<feature type="domain" description="Ribonuclease PIN" evidence="12">
    <location>
        <begin position="38"/>
        <end position="123"/>
    </location>
</feature>
<comment type="subcellular location">
    <subcellularLocation>
        <location evidence="1">Nucleus</location>
    </subcellularLocation>
</comment>
<dbReference type="GO" id="GO:0004521">
    <property type="term" value="F:RNA endonuclease activity"/>
    <property type="evidence" value="ECO:0000318"/>
    <property type="project" value="GO_Central"/>
</dbReference>
<evidence type="ECO:0000313" key="14">
    <source>
        <dbReference type="Proteomes" id="UP000036987"/>
    </source>
</evidence>
<organism evidence="13 14">
    <name type="scientific">Zostera marina</name>
    <name type="common">Eelgrass</name>
    <dbReference type="NCBI Taxonomy" id="29655"/>
    <lineage>
        <taxon>Eukaryota</taxon>
        <taxon>Viridiplantae</taxon>
        <taxon>Streptophyta</taxon>
        <taxon>Embryophyta</taxon>
        <taxon>Tracheophyta</taxon>
        <taxon>Spermatophyta</taxon>
        <taxon>Magnoliopsida</taxon>
        <taxon>Liliopsida</taxon>
        <taxon>Zosteraceae</taxon>
        <taxon>Zostera</taxon>
    </lineage>
</organism>
<dbReference type="Gene3D" id="3.40.50.1010">
    <property type="entry name" value="5'-nuclease"/>
    <property type="match status" value="1"/>
</dbReference>
<gene>
    <name evidence="13" type="ORF">ZOSMA_261G00050</name>
</gene>
<evidence type="ECO:0000256" key="3">
    <source>
        <dbReference type="ARBA" id="ARBA00022722"/>
    </source>
</evidence>
<keyword evidence="3" id="KW-0540">Nuclease</keyword>
<keyword evidence="6 8" id="KW-0862">Zinc</keyword>
<dbReference type="GO" id="GO:0031981">
    <property type="term" value="C:nuclear lumen"/>
    <property type="evidence" value="ECO:0007669"/>
    <property type="project" value="UniProtKB-ARBA"/>
</dbReference>
<evidence type="ECO:0000256" key="2">
    <source>
        <dbReference type="ARBA" id="ARBA00005858"/>
    </source>
</evidence>
<keyword evidence="7 8" id="KW-0539">Nucleus</keyword>
<dbReference type="Gene3D" id="6.20.210.10">
    <property type="entry name" value="Nin one binding (NOB1), Zn-ribbon-like"/>
    <property type="match status" value="1"/>
</dbReference>
<keyword evidence="14" id="KW-1185">Reference proteome</keyword>
<dbReference type="OMA" id="GYELECE"/>
<name>A0A0K9PF44_ZOSMR</name>
<dbReference type="InterPro" id="IPR036283">
    <property type="entry name" value="NOB1_Zf-like_sf"/>
</dbReference>
<dbReference type="InterPro" id="IPR014881">
    <property type="entry name" value="NOB1_Zn-bd"/>
</dbReference>
<evidence type="ECO:0000259" key="11">
    <source>
        <dbReference type="Pfam" id="PF08772"/>
    </source>
</evidence>
<dbReference type="Pfam" id="PF08772">
    <property type="entry name" value="Zn_ribbon_NOB1"/>
    <property type="match status" value="1"/>
</dbReference>